<dbReference type="AlphaFoldDB" id="A0A2T2NX97"/>
<proteinExistence type="predicted"/>
<organism evidence="1 2">
    <name type="scientific">Corynespora cassiicola Philippines</name>
    <dbReference type="NCBI Taxonomy" id="1448308"/>
    <lineage>
        <taxon>Eukaryota</taxon>
        <taxon>Fungi</taxon>
        <taxon>Dikarya</taxon>
        <taxon>Ascomycota</taxon>
        <taxon>Pezizomycotina</taxon>
        <taxon>Dothideomycetes</taxon>
        <taxon>Pleosporomycetidae</taxon>
        <taxon>Pleosporales</taxon>
        <taxon>Corynesporascaceae</taxon>
        <taxon>Corynespora</taxon>
    </lineage>
</organism>
<keyword evidence="2" id="KW-1185">Reference proteome</keyword>
<dbReference type="Proteomes" id="UP000240883">
    <property type="component" value="Unassembled WGS sequence"/>
</dbReference>
<gene>
    <name evidence="1" type="ORF">BS50DRAFT_303362</name>
</gene>
<reference evidence="1 2" key="1">
    <citation type="journal article" date="2018" name="Front. Microbiol.">
        <title>Genome-Wide Analysis of Corynespora cassiicola Leaf Fall Disease Putative Effectors.</title>
        <authorList>
            <person name="Lopez D."/>
            <person name="Ribeiro S."/>
            <person name="Label P."/>
            <person name="Fumanal B."/>
            <person name="Venisse J.S."/>
            <person name="Kohler A."/>
            <person name="de Oliveira R.R."/>
            <person name="Labutti K."/>
            <person name="Lipzen A."/>
            <person name="Lail K."/>
            <person name="Bauer D."/>
            <person name="Ohm R.A."/>
            <person name="Barry K.W."/>
            <person name="Spatafora J."/>
            <person name="Grigoriev I.V."/>
            <person name="Martin F.M."/>
            <person name="Pujade-Renaud V."/>
        </authorList>
    </citation>
    <scope>NUCLEOTIDE SEQUENCE [LARGE SCALE GENOMIC DNA]</scope>
    <source>
        <strain evidence="1 2">Philippines</strain>
    </source>
</reference>
<accession>A0A2T2NX97</accession>
<sequence>MTIRPIQASTAGLDPCRWVSRSKLVAIWASRPLQWIQAYRSFYRSSLPARLGNARAEDTINGAQGEFNRAWPCQWLSSSASCPRTWDLIGKCVFGLDGANPHRSSSQSMQHIRSNRREGWGLKAGPSSWFAGPANQTDWPYRTLDGTQAPAGTVWRRCGCGKASPGPVRLR</sequence>
<evidence type="ECO:0000313" key="1">
    <source>
        <dbReference type="EMBL" id="PSN70047.1"/>
    </source>
</evidence>
<protein>
    <submittedName>
        <fullName evidence="1">Uncharacterized protein</fullName>
    </submittedName>
</protein>
<evidence type="ECO:0000313" key="2">
    <source>
        <dbReference type="Proteomes" id="UP000240883"/>
    </source>
</evidence>
<name>A0A2T2NX97_CORCC</name>
<dbReference type="EMBL" id="KZ678132">
    <property type="protein sequence ID" value="PSN70047.1"/>
    <property type="molecule type" value="Genomic_DNA"/>
</dbReference>